<dbReference type="Gene3D" id="2.170.270.10">
    <property type="entry name" value="SET domain"/>
    <property type="match status" value="1"/>
</dbReference>
<keyword evidence="3" id="KW-1185">Reference proteome</keyword>
<dbReference type="InterPro" id="IPR046341">
    <property type="entry name" value="SET_dom_sf"/>
</dbReference>
<dbReference type="Pfam" id="PF00856">
    <property type="entry name" value="SET"/>
    <property type="match status" value="1"/>
</dbReference>
<protein>
    <recommendedName>
        <fullName evidence="1">SET domain-containing protein</fullName>
    </recommendedName>
</protein>
<dbReference type="EMBL" id="JAFCMP010000110">
    <property type="protein sequence ID" value="KAG5186591.1"/>
    <property type="molecule type" value="Genomic_DNA"/>
</dbReference>
<dbReference type="AlphaFoldDB" id="A0A835Z3I6"/>
<proteinExistence type="predicted"/>
<feature type="domain" description="SET" evidence="1">
    <location>
        <begin position="1"/>
        <end position="153"/>
    </location>
</feature>
<reference evidence="2" key="1">
    <citation type="submission" date="2021-02" db="EMBL/GenBank/DDBJ databases">
        <title>First Annotated Genome of the Yellow-green Alga Tribonema minus.</title>
        <authorList>
            <person name="Mahan K.M."/>
        </authorList>
    </citation>
    <scope>NUCLEOTIDE SEQUENCE</scope>
    <source>
        <strain evidence="2">UTEX B ZZ1240</strain>
    </source>
</reference>
<accession>A0A835Z3I6</accession>
<dbReference type="Proteomes" id="UP000664859">
    <property type="component" value="Unassembled WGS sequence"/>
</dbReference>
<gene>
    <name evidence="2" type="ORF">JKP88DRAFT_135917</name>
</gene>
<dbReference type="PROSITE" id="PS50280">
    <property type="entry name" value="SET"/>
    <property type="match status" value="1"/>
</dbReference>
<feature type="non-terminal residue" evidence="2">
    <location>
        <position position="1"/>
    </location>
</feature>
<dbReference type="OrthoDB" id="203136at2759"/>
<evidence type="ECO:0000259" key="1">
    <source>
        <dbReference type="PROSITE" id="PS50280"/>
    </source>
</evidence>
<name>A0A835Z3I6_9STRA</name>
<dbReference type="InterPro" id="IPR001214">
    <property type="entry name" value="SET_dom"/>
</dbReference>
<sequence length="173" mass="19291">SRLHGSGVFAKRDIKEGEFVTFYPCDAFYVGDPVHSGSTAAIRFDDRMSSEKCEELMKSSAYTLGSCGIGRMFIGDPDVTDDKWFLGHMINDGVAITQRCEDMVTQCVVYTRASRARANVEAVYLSVGRQLCVVAMCANKDVRLGEEVLYSYDFPYWLSQVGSECDGEVMKRV</sequence>
<dbReference type="SUPFAM" id="SSF82199">
    <property type="entry name" value="SET domain"/>
    <property type="match status" value="1"/>
</dbReference>
<feature type="non-terminal residue" evidence="2">
    <location>
        <position position="173"/>
    </location>
</feature>
<evidence type="ECO:0000313" key="3">
    <source>
        <dbReference type="Proteomes" id="UP000664859"/>
    </source>
</evidence>
<evidence type="ECO:0000313" key="2">
    <source>
        <dbReference type="EMBL" id="KAG5186591.1"/>
    </source>
</evidence>
<organism evidence="2 3">
    <name type="scientific">Tribonema minus</name>
    <dbReference type="NCBI Taxonomy" id="303371"/>
    <lineage>
        <taxon>Eukaryota</taxon>
        <taxon>Sar</taxon>
        <taxon>Stramenopiles</taxon>
        <taxon>Ochrophyta</taxon>
        <taxon>PX clade</taxon>
        <taxon>Xanthophyceae</taxon>
        <taxon>Tribonematales</taxon>
        <taxon>Tribonemataceae</taxon>
        <taxon>Tribonema</taxon>
    </lineage>
</organism>
<comment type="caution">
    <text evidence="2">The sequence shown here is derived from an EMBL/GenBank/DDBJ whole genome shotgun (WGS) entry which is preliminary data.</text>
</comment>